<keyword evidence="4" id="KW-1185">Reference proteome</keyword>
<evidence type="ECO:0000256" key="1">
    <source>
        <dbReference type="ARBA" id="ARBA00022676"/>
    </source>
</evidence>
<dbReference type="GO" id="GO:0008107">
    <property type="term" value="F:galactoside 2-alpha-L-fucosyltransferase activity"/>
    <property type="evidence" value="ECO:0007669"/>
    <property type="project" value="InterPro"/>
</dbReference>
<name>A0A317EQH5_9SPHI</name>
<dbReference type="OrthoDB" id="639736at2"/>
<dbReference type="Pfam" id="PF01531">
    <property type="entry name" value="Glyco_transf_11"/>
    <property type="match status" value="1"/>
</dbReference>
<comment type="caution">
    <text evidence="3">The sequence shown here is derived from an EMBL/GenBank/DDBJ whole genome shotgun (WGS) entry which is preliminary data.</text>
</comment>
<accession>A0A317EQH5</accession>
<organism evidence="3 4">
    <name type="scientific">Pedobacter yonginense</name>
    <dbReference type="NCBI Taxonomy" id="651869"/>
    <lineage>
        <taxon>Bacteria</taxon>
        <taxon>Pseudomonadati</taxon>
        <taxon>Bacteroidota</taxon>
        <taxon>Sphingobacteriia</taxon>
        <taxon>Sphingobacteriales</taxon>
        <taxon>Sphingobacteriaceae</taxon>
        <taxon>Pedobacter</taxon>
    </lineage>
</organism>
<evidence type="ECO:0000313" key="3">
    <source>
        <dbReference type="EMBL" id="PWS28924.1"/>
    </source>
</evidence>
<dbReference type="GO" id="GO:0016020">
    <property type="term" value="C:membrane"/>
    <property type="evidence" value="ECO:0007669"/>
    <property type="project" value="InterPro"/>
</dbReference>
<dbReference type="PANTHER" id="PTHR11927:SF9">
    <property type="entry name" value="L-FUCOSYLTRANSFERASE"/>
    <property type="match status" value="1"/>
</dbReference>
<sequence>MVIINSQSSQLANRLWGFSSFISNSIEYGYPLVNLGFHKYKRYFEATKANDFSSYPISVTRTGISLLDYFYSNIFKNWSNITYRKFGRTPVLHKFYRTTFAEDKTSTIFDLNRADFVEDATKRRVLVQGWMFRDPNNVRKHRDLICKFFKPVEPYYSAVEKEINEAKLAADVLIGVHIRRGDYATFVGGKWYYSDEQYAQMMQQLVNEYAEIGKTCAFFICSNEVVDLSHYKGLTVLIKERHFIIDLYSLAKCDAIIGPPSTFSQWAAFYGQKPLTMILSGDQQMGFPKYNDSFLPEIDFPERSLYTF</sequence>
<keyword evidence="2" id="KW-0808">Transferase</keyword>
<dbReference type="EMBL" id="QGNZ01000001">
    <property type="protein sequence ID" value="PWS28924.1"/>
    <property type="molecule type" value="Genomic_DNA"/>
</dbReference>
<keyword evidence="1" id="KW-0328">Glycosyltransferase</keyword>
<gene>
    <name evidence="3" type="ORF">DHW03_03560</name>
</gene>
<proteinExistence type="predicted"/>
<evidence type="ECO:0000313" key="4">
    <source>
        <dbReference type="Proteomes" id="UP000245379"/>
    </source>
</evidence>
<dbReference type="RefSeq" id="WP_109924354.1">
    <property type="nucleotide sequence ID" value="NZ_QGNZ01000001.1"/>
</dbReference>
<protein>
    <recommendedName>
        <fullName evidence="5">Glycosyl transferase family 11</fullName>
    </recommendedName>
</protein>
<dbReference type="Proteomes" id="UP000245379">
    <property type="component" value="Unassembled WGS sequence"/>
</dbReference>
<reference evidence="3 4" key="1">
    <citation type="submission" date="2018-05" db="EMBL/GenBank/DDBJ databases">
        <title>Pedobacter paludis sp. nov., isolated from wetland soil.</title>
        <authorList>
            <person name="Zhang Y."/>
            <person name="Wang G."/>
        </authorList>
    </citation>
    <scope>NUCLEOTIDE SEQUENCE [LARGE SCALE GENOMIC DNA]</scope>
    <source>
        <strain evidence="3 4">KCTC22721</strain>
    </source>
</reference>
<evidence type="ECO:0008006" key="5">
    <source>
        <dbReference type="Google" id="ProtNLM"/>
    </source>
</evidence>
<dbReference type="PANTHER" id="PTHR11927">
    <property type="entry name" value="GALACTOSIDE 2-L-FUCOSYLTRANSFERASE"/>
    <property type="match status" value="1"/>
</dbReference>
<dbReference type="Gene3D" id="3.40.50.11350">
    <property type="match status" value="1"/>
</dbReference>
<evidence type="ECO:0000256" key="2">
    <source>
        <dbReference type="ARBA" id="ARBA00022679"/>
    </source>
</evidence>
<dbReference type="InterPro" id="IPR002516">
    <property type="entry name" value="Glyco_trans_11"/>
</dbReference>
<dbReference type="AlphaFoldDB" id="A0A317EQH5"/>
<dbReference type="GO" id="GO:0005975">
    <property type="term" value="P:carbohydrate metabolic process"/>
    <property type="evidence" value="ECO:0007669"/>
    <property type="project" value="InterPro"/>
</dbReference>